<dbReference type="SUPFAM" id="SSF52540">
    <property type="entry name" value="P-loop containing nucleoside triphosphate hydrolases"/>
    <property type="match status" value="1"/>
</dbReference>
<dbReference type="PANTHER" id="PTHR11088:SF86">
    <property type="entry name" value="ADENYLATE ISOPENTENYLTRANSFERASE 4-RELATED"/>
    <property type="match status" value="1"/>
</dbReference>
<keyword evidence="4" id="KW-0547">Nucleotide-binding</keyword>
<keyword evidence="6" id="KW-1185">Reference proteome</keyword>
<keyword evidence="2" id="KW-0808">Transferase</keyword>
<evidence type="ECO:0000256" key="1">
    <source>
        <dbReference type="ARBA" id="ARBA00005842"/>
    </source>
</evidence>
<dbReference type="Proteomes" id="UP001652623">
    <property type="component" value="Chromosome 12"/>
</dbReference>
<accession>A0ABM3I1V5</accession>
<dbReference type="GeneID" id="125418705"/>
<organism evidence="6 7">
    <name type="scientific">Ziziphus jujuba</name>
    <name type="common">Chinese jujube</name>
    <name type="synonym">Ziziphus sativa</name>
    <dbReference type="NCBI Taxonomy" id="326968"/>
    <lineage>
        <taxon>Eukaryota</taxon>
        <taxon>Viridiplantae</taxon>
        <taxon>Streptophyta</taxon>
        <taxon>Embryophyta</taxon>
        <taxon>Tracheophyta</taxon>
        <taxon>Spermatophyta</taxon>
        <taxon>Magnoliopsida</taxon>
        <taxon>eudicotyledons</taxon>
        <taxon>Gunneridae</taxon>
        <taxon>Pentapetalae</taxon>
        <taxon>rosids</taxon>
        <taxon>fabids</taxon>
        <taxon>Rosales</taxon>
        <taxon>Rhamnaceae</taxon>
        <taxon>Paliureae</taxon>
        <taxon>Ziziphus</taxon>
    </lineage>
</organism>
<proteinExistence type="inferred from homology"/>
<dbReference type="Pfam" id="PF01715">
    <property type="entry name" value="IPPT"/>
    <property type="match status" value="2"/>
</dbReference>
<dbReference type="RefSeq" id="XP_048318901.1">
    <property type="nucleotide sequence ID" value="XM_048462944.2"/>
</dbReference>
<dbReference type="InterPro" id="IPR027417">
    <property type="entry name" value="P-loop_NTPase"/>
</dbReference>
<evidence type="ECO:0000313" key="7">
    <source>
        <dbReference type="RefSeq" id="XP_048318901.1"/>
    </source>
</evidence>
<keyword evidence="5" id="KW-0067">ATP-binding</keyword>
<evidence type="ECO:0000256" key="5">
    <source>
        <dbReference type="ARBA" id="ARBA00022840"/>
    </source>
</evidence>
<keyword evidence="3" id="KW-0203">Cytokinin biosynthesis</keyword>
<name>A0ABM3I1V5_ZIZJJ</name>
<gene>
    <name evidence="7" type="primary">LOC125418705</name>
</gene>
<dbReference type="PANTHER" id="PTHR11088">
    <property type="entry name" value="TRNA DIMETHYLALLYLTRANSFERASE"/>
    <property type="match status" value="1"/>
</dbReference>
<evidence type="ECO:0000256" key="2">
    <source>
        <dbReference type="ARBA" id="ARBA00022679"/>
    </source>
</evidence>
<sequence>MRLYALPSYAFPSHSSHYSPSFSSSSSLCKVHFSLSFLTATNLTGSKARWVRMDSTNPSISASRHNRRKEKLLVIMGATGTGKSRLSVDLATRFLSFEIINSDKMQVYKGLDITTNKIGLHERAGVPHHLLGDIDPTHRGELSPLEFRSVAGETISDIVSRRKLPVLVGGSNSFIHALVVDRFDPNSDVFDGSVSVSVSSSELRYNCCFLWVDVSMKVLSDYLSDRVDDMLDSGMFEELAEFYDPEEDHSDAGRTGLRKAIGVPEFDRYFEKYYGREVEGERDRMRREAYEEAVRSIKENTHQLAKRQVGKILRLREGGWDLQRVDATEAFRAVLTSSGRWSEIWEKQVMEPSVKIVKRFLEDFLEWRS</sequence>
<dbReference type="Gene3D" id="3.40.50.300">
    <property type="entry name" value="P-loop containing nucleotide triphosphate hydrolases"/>
    <property type="match status" value="1"/>
</dbReference>
<evidence type="ECO:0000256" key="4">
    <source>
        <dbReference type="ARBA" id="ARBA00022741"/>
    </source>
</evidence>
<protein>
    <submittedName>
        <fullName evidence="7">Adenylate isopentenyltransferase isoform X1</fullName>
    </submittedName>
</protein>
<evidence type="ECO:0000313" key="6">
    <source>
        <dbReference type="Proteomes" id="UP001652623"/>
    </source>
</evidence>
<comment type="similarity">
    <text evidence="1">Belongs to the IPP transferase family.</text>
</comment>
<dbReference type="Gene3D" id="1.10.287.890">
    <property type="entry name" value="Crystal structure of tRNA isopentenylpyrophosphate transferase (bh2366) domain"/>
    <property type="match status" value="1"/>
</dbReference>
<reference evidence="7" key="1">
    <citation type="submission" date="2025-08" db="UniProtKB">
        <authorList>
            <consortium name="RefSeq"/>
        </authorList>
    </citation>
    <scope>IDENTIFICATION</scope>
    <source>
        <tissue evidence="7">Seedling</tissue>
    </source>
</reference>
<evidence type="ECO:0000256" key="3">
    <source>
        <dbReference type="ARBA" id="ARBA00022712"/>
    </source>
</evidence>
<dbReference type="InterPro" id="IPR039657">
    <property type="entry name" value="Dimethylallyltransferase"/>
</dbReference>